<reference evidence="2 3" key="1">
    <citation type="submission" date="2021-01" db="EMBL/GenBank/DDBJ databases">
        <title>Roseomonas sp. nov, a bacterium isolated from an oil production mixture in Yumen Oilfield.</title>
        <authorList>
            <person name="Wu D."/>
        </authorList>
    </citation>
    <scope>NUCLEOTIDE SEQUENCE [LARGE SCALE GENOMIC DNA]</scope>
    <source>
        <strain evidence="2 3">ROY-5-3</strain>
    </source>
</reference>
<dbReference type="EMBL" id="JAERQM010000003">
    <property type="protein sequence ID" value="MBU8544327.1"/>
    <property type="molecule type" value="Genomic_DNA"/>
</dbReference>
<dbReference type="Proteomes" id="UP000689967">
    <property type="component" value="Unassembled WGS sequence"/>
</dbReference>
<sequence>MSRRLTSHRCWPAAPAGARDSIHAIAVEIAGGVAKSVAPICTALEAEAVALLRRLARQGGAPTRAVAVERLRRLQAAAAALAQACADLDPVTLSLLAARSATLPLRAAVVMARRIADSANVARLDLVNATPPTPGPGNLADRLWGDPRLSLCRGCCGIVSAFAGKDACSSSPGGLVHRTAAAVWDRATGEVGEEAGLERYVAMALSMTRAADAGGCSAEARFVESPGRAGEYDKAFREESMQFSPTPQPAVAP</sequence>
<keyword evidence="3" id="KW-1185">Reference proteome</keyword>
<feature type="region of interest" description="Disordered" evidence="1">
    <location>
        <begin position="234"/>
        <end position="253"/>
    </location>
</feature>
<evidence type="ECO:0000313" key="2">
    <source>
        <dbReference type="EMBL" id="MBU8544327.1"/>
    </source>
</evidence>
<evidence type="ECO:0000313" key="3">
    <source>
        <dbReference type="Proteomes" id="UP000689967"/>
    </source>
</evidence>
<accession>A0ABS6H6L0</accession>
<protein>
    <submittedName>
        <fullName evidence="2">Uncharacterized protein</fullName>
    </submittedName>
</protein>
<dbReference type="RefSeq" id="WP_216875507.1">
    <property type="nucleotide sequence ID" value="NZ_JAERQM010000003.1"/>
</dbReference>
<name>A0ABS6H6L0_9PROT</name>
<comment type="caution">
    <text evidence="2">The sequence shown here is derived from an EMBL/GenBank/DDBJ whole genome shotgun (WGS) entry which is preliminary data.</text>
</comment>
<gene>
    <name evidence="2" type="ORF">JJQ90_11455</name>
</gene>
<evidence type="ECO:0000256" key="1">
    <source>
        <dbReference type="SAM" id="MobiDB-lite"/>
    </source>
</evidence>
<proteinExistence type="predicted"/>
<organism evidence="2 3">
    <name type="scientific">Falsiroseomonas oleicola</name>
    <dbReference type="NCBI Taxonomy" id="2801474"/>
    <lineage>
        <taxon>Bacteria</taxon>
        <taxon>Pseudomonadati</taxon>
        <taxon>Pseudomonadota</taxon>
        <taxon>Alphaproteobacteria</taxon>
        <taxon>Acetobacterales</taxon>
        <taxon>Roseomonadaceae</taxon>
        <taxon>Falsiroseomonas</taxon>
    </lineage>
</organism>